<proteinExistence type="predicted"/>
<name>A0A9W7GKN0_9STRA</name>
<keyword evidence="4" id="KW-1185">Reference proteome</keyword>
<dbReference type="EMBL" id="BRYA01000327">
    <property type="protein sequence ID" value="GMI47075.1"/>
    <property type="molecule type" value="Genomic_DNA"/>
</dbReference>
<dbReference type="Proteomes" id="UP001165065">
    <property type="component" value="Unassembled WGS sequence"/>
</dbReference>
<gene>
    <name evidence="3" type="ORF">TrCOL_g3501</name>
</gene>
<evidence type="ECO:0000313" key="3">
    <source>
        <dbReference type="EMBL" id="GMI47075.1"/>
    </source>
</evidence>
<evidence type="ECO:0000256" key="2">
    <source>
        <dbReference type="SAM" id="MobiDB-lite"/>
    </source>
</evidence>
<feature type="region of interest" description="Disordered" evidence="2">
    <location>
        <begin position="390"/>
        <end position="411"/>
    </location>
</feature>
<sequence>MEDLIAAQHEELSRLRSLQKNRSAEFSSQTIEDYFIGKKLREDGNFMTTQRVPDLAASNMAVAGVGKSKQNEAQNYKQRIKSSNNLVTESSFTTSSLSKSIIHPPLSSSINTSSANPSLKERESFYASQINDMSWMGEIQRTVDESLYEGAQEGKLEEIERELFNTVEALEGERIETKRMKGEIVQKTLEADELREQNALLQRKLNSLSDDVPAASELRALKEQVFRLAEEGAKREKVEGEMRDMWKRREENSAEMERKWVQEQEVMEAEFKKMADWRAQAEKGLAELEDEKEKWSAKCGDLEAENERLQEMVRTAGEKLELSVARAAEAASSVTILDVQKKEQKLKQLDKIVQMQKEKPIVTSPRRKSSSIKFTEAVGENDEVVGLEDIEVAGTEGSDDDENNRDDEDDLVDVKYVIAGGQSDDLEDTVTPHYGAAAVLDDNNEEFMEVLADIVEDDAMGSKAEVSVR</sequence>
<organism evidence="3 4">
    <name type="scientific">Triparma columacea</name>
    <dbReference type="NCBI Taxonomy" id="722753"/>
    <lineage>
        <taxon>Eukaryota</taxon>
        <taxon>Sar</taxon>
        <taxon>Stramenopiles</taxon>
        <taxon>Ochrophyta</taxon>
        <taxon>Bolidophyceae</taxon>
        <taxon>Parmales</taxon>
        <taxon>Triparmaceae</taxon>
        <taxon>Triparma</taxon>
    </lineage>
</organism>
<feature type="coiled-coil region" evidence="1">
    <location>
        <begin position="177"/>
        <end position="211"/>
    </location>
</feature>
<dbReference type="OrthoDB" id="10441738at2759"/>
<evidence type="ECO:0000313" key="4">
    <source>
        <dbReference type="Proteomes" id="UP001165065"/>
    </source>
</evidence>
<comment type="caution">
    <text evidence="3">The sequence shown here is derived from an EMBL/GenBank/DDBJ whole genome shotgun (WGS) entry which is preliminary data.</text>
</comment>
<reference evidence="4" key="1">
    <citation type="journal article" date="2023" name="Commun. Biol.">
        <title>Genome analysis of Parmales, the sister group of diatoms, reveals the evolutionary specialization of diatoms from phago-mixotrophs to photoautotrophs.</title>
        <authorList>
            <person name="Ban H."/>
            <person name="Sato S."/>
            <person name="Yoshikawa S."/>
            <person name="Yamada K."/>
            <person name="Nakamura Y."/>
            <person name="Ichinomiya M."/>
            <person name="Sato N."/>
            <person name="Blanc-Mathieu R."/>
            <person name="Endo H."/>
            <person name="Kuwata A."/>
            <person name="Ogata H."/>
        </authorList>
    </citation>
    <scope>NUCLEOTIDE SEQUENCE [LARGE SCALE GENOMIC DNA]</scope>
</reference>
<evidence type="ECO:0000256" key="1">
    <source>
        <dbReference type="SAM" id="Coils"/>
    </source>
</evidence>
<protein>
    <submittedName>
        <fullName evidence="3">Uncharacterized protein</fullName>
    </submittedName>
</protein>
<keyword evidence="1" id="KW-0175">Coiled coil</keyword>
<feature type="coiled-coil region" evidence="1">
    <location>
        <begin position="274"/>
        <end position="359"/>
    </location>
</feature>
<accession>A0A9W7GKN0</accession>
<dbReference type="AlphaFoldDB" id="A0A9W7GKN0"/>